<organism evidence="2 3">
    <name type="scientific">Ichthyophthirius multifiliis</name>
    <name type="common">White spot disease agent</name>
    <name type="synonym">Ich</name>
    <dbReference type="NCBI Taxonomy" id="5932"/>
    <lineage>
        <taxon>Eukaryota</taxon>
        <taxon>Sar</taxon>
        <taxon>Alveolata</taxon>
        <taxon>Ciliophora</taxon>
        <taxon>Intramacronucleata</taxon>
        <taxon>Oligohymenophorea</taxon>
        <taxon>Hymenostomatida</taxon>
        <taxon>Ophryoglenina</taxon>
        <taxon>Ichthyophthirius</taxon>
    </lineage>
</organism>
<dbReference type="RefSeq" id="XP_004037006.1">
    <property type="nucleotide sequence ID" value="XM_004036958.1"/>
</dbReference>
<keyword evidence="1" id="KW-0472">Membrane</keyword>
<name>G0QP33_ICHMU</name>
<dbReference type="InParanoid" id="G0QP33"/>
<evidence type="ECO:0000313" key="3">
    <source>
        <dbReference type="Proteomes" id="UP000008983"/>
    </source>
</evidence>
<reference evidence="2 3" key="1">
    <citation type="submission" date="2011-07" db="EMBL/GenBank/DDBJ databases">
        <authorList>
            <person name="Coyne R."/>
            <person name="Brami D."/>
            <person name="Johnson J."/>
            <person name="Hostetler J."/>
            <person name="Hannick L."/>
            <person name="Clark T."/>
            <person name="Cassidy-Hanley D."/>
            <person name="Inman J."/>
        </authorList>
    </citation>
    <scope>NUCLEOTIDE SEQUENCE [LARGE SCALE GENOMIC DNA]</scope>
    <source>
        <strain evidence="2 3">G5</strain>
    </source>
</reference>
<feature type="transmembrane region" description="Helical" evidence="1">
    <location>
        <begin position="107"/>
        <end position="132"/>
    </location>
</feature>
<evidence type="ECO:0000256" key="1">
    <source>
        <dbReference type="SAM" id="Phobius"/>
    </source>
</evidence>
<keyword evidence="1" id="KW-1133">Transmembrane helix</keyword>
<accession>G0QP33</accession>
<proteinExistence type="predicted"/>
<evidence type="ECO:0008006" key="4">
    <source>
        <dbReference type="Google" id="ProtNLM"/>
    </source>
</evidence>
<sequence>MAILEKKQAIQCFGLLYFLKHQQFLKQTIKNYSINFIKQNFSKIFKILQQNQKIYIQKAHPNYFLLKIFLWLKPLYLQSDYSSIIFQDQMLFNQVYLNNYNGKLNNMYLTFVMIFTIISLQEPLLVFLELWLQIPQTI</sequence>
<dbReference type="AlphaFoldDB" id="G0QP33"/>
<gene>
    <name evidence="2" type="ORF">IMG5_063610</name>
</gene>
<protein>
    <recommendedName>
        <fullName evidence="4">Transmembrane protein</fullName>
    </recommendedName>
</protein>
<keyword evidence="1" id="KW-0812">Transmembrane</keyword>
<keyword evidence="3" id="KW-1185">Reference proteome</keyword>
<dbReference type="EMBL" id="GL983521">
    <property type="protein sequence ID" value="EGR33020.1"/>
    <property type="molecule type" value="Genomic_DNA"/>
</dbReference>
<evidence type="ECO:0000313" key="2">
    <source>
        <dbReference type="EMBL" id="EGR33020.1"/>
    </source>
</evidence>
<dbReference type="GeneID" id="14909200"/>
<dbReference type="Proteomes" id="UP000008983">
    <property type="component" value="Unassembled WGS sequence"/>
</dbReference>